<sequence length="436" mass="47108">MPYYQFAGNGWMNQVESYQPRYSSSRPESIATSASRSTLSCPPSASNETYTTSTPVTSSLATSASTATRMGGKKRTIPSGKGAGNQMARDYDDRDEDYDDAYPLVDSHADRGYPERTVDRAETMAPPSSKRYKPSITPRGGGYSSGNNTGQTSYPADARKSNTTSGPPAGSNSRPTGSSKGTPVIDNRRTQGGGSRGSGSRKVETPTSAQESSRMRQVRSPTVSSPSPTPDAELERVEEMRRLSRSNQHAADLEVVAHTIIPPQPAPRKPRCNWNAVQHTKTDSKCCFFTTDVDLFESKYHPVKGSETRDCSIEIILLNDGCYGPMIITRDGYRAGKFLSNKDIAMCNAFDASTHSLHCAVRWTDEVDLLSAGKLFYGIVSWKARNCPTLPSLSGTVGTHHSIVGGAQQVADDGRIIKREPGSSTGSYPGHGHGRM</sequence>
<feature type="region of interest" description="Disordered" evidence="1">
    <location>
        <begin position="417"/>
        <end position="436"/>
    </location>
</feature>
<keyword evidence="4" id="KW-1185">Reference proteome</keyword>
<dbReference type="EMBL" id="ML120030">
    <property type="protein sequence ID" value="RPA70871.1"/>
    <property type="molecule type" value="Genomic_DNA"/>
</dbReference>
<dbReference type="EMBL" id="ML119851">
    <property type="protein sequence ID" value="RPA72697.1"/>
    <property type="molecule type" value="Genomic_DNA"/>
</dbReference>
<organism evidence="3 4">
    <name type="scientific">Ascobolus immersus RN42</name>
    <dbReference type="NCBI Taxonomy" id="1160509"/>
    <lineage>
        <taxon>Eukaryota</taxon>
        <taxon>Fungi</taxon>
        <taxon>Dikarya</taxon>
        <taxon>Ascomycota</taxon>
        <taxon>Pezizomycotina</taxon>
        <taxon>Pezizomycetes</taxon>
        <taxon>Pezizales</taxon>
        <taxon>Ascobolaceae</taxon>
        <taxon>Ascobolus</taxon>
    </lineage>
</organism>
<protein>
    <submittedName>
        <fullName evidence="3">Uncharacterized protein</fullName>
    </submittedName>
</protein>
<dbReference type="Proteomes" id="UP000275078">
    <property type="component" value="Unassembled WGS sequence"/>
</dbReference>
<feature type="region of interest" description="Disordered" evidence="1">
    <location>
        <begin position="19"/>
        <end position="241"/>
    </location>
</feature>
<dbReference type="AlphaFoldDB" id="A0A3N4HGQ0"/>
<reference evidence="3 4" key="1">
    <citation type="journal article" date="2018" name="Nat. Ecol. Evol.">
        <title>Pezizomycetes genomes reveal the molecular basis of ectomycorrhizal truffle lifestyle.</title>
        <authorList>
            <person name="Murat C."/>
            <person name="Payen T."/>
            <person name="Noel B."/>
            <person name="Kuo A."/>
            <person name="Morin E."/>
            <person name="Chen J."/>
            <person name="Kohler A."/>
            <person name="Krizsan K."/>
            <person name="Balestrini R."/>
            <person name="Da Silva C."/>
            <person name="Montanini B."/>
            <person name="Hainaut M."/>
            <person name="Levati E."/>
            <person name="Barry K.W."/>
            <person name="Belfiori B."/>
            <person name="Cichocki N."/>
            <person name="Clum A."/>
            <person name="Dockter R.B."/>
            <person name="Fauchery L."/>
            <person name="Guy J."/>
            <person name="Iotti M."/>
            <person name="Le Tacon F."/>
            <person name="Lindquist E.A."/>
            <person name="Lipzen A."/>
            <person name="Malagnac F."/>
            <person name="Mello A."/>
            <person name="Molinier V."/>
            <person name="Miyauchi S."/>
            <person name="Poulain J."/>
            <person name="Riccioni C."/>
            <person name="Rubini A."/>
            <person name="Sitrit Y."/>
            <person name="Splivallo R."/>
            <person name="Traeger S."/>
            <person name="Wang M."/>
            <person name="Zifcakova L."/>
            <person name="Wipf D."/>
            <person name="Zambonelli A."/>
            <person name="Paolocci F."/>
            <person name="Nowrousian M."/>
            <person name="Ottonello S."/>
            <person name="Baldrian P."/>
            <person name="Spatafora J.W."/>
            <person name="Henrissat B."/>
            <person name="Nagy L.G."/>
            <person name="Aury J.M."/>
            <person name="Wincker P."/>
            <person name="Grigoriev I.V."/>
            <person name="Bonfante P."/>
            <person name="Martin F.M."/>
        </authorList>
    </citation>
    <scope>NUCLEOTIDE SEQUENCE [LARGE SCALE GENOMIC DNA]</scope>
    <source>
        <strain evidence="3 4">RN42</strain>
    </source>
</reference>
<feature type="compositionally biased region" description="Polar residues" evidence="1">
    <location>
        <begin position="145"/>
        <end position="154"/>
    </location>
</feature>
<accession>A0A3N4HGQ0</accession>
<feature type="compositionally biased region" description="Basic and acidic residues" evidence="1">
    <location>
        <begin position="107"/>
        <end position="122"/>
    </location>
</feature>
<name>A0A3N4HGQ0_ASCIM</name>
<feature type="compositionally biased region" description="Polar residues" evidence="1">
    <location>
        <begin position="161"/>
        <end position="181"/>
    </location>
</feature>
<evidence type="ECO:0000313" key="4">
    <source>
        <dbReference type="Proteomes" id="UP000275078"/>
    </source>
</evidence>
<proteinExistence type="predicted"/>
<evidence type="ECO:0000313" key="2">
    <source>
        <dbReference type="EMBL" id="RPA70871.1"/>
    </source>
</evidence>
<feature type="compositionally biased region" description="Low complexity" evidence="1">
    <location>
        <begin position="51"/>
        <end position="68"/>
    </location>
</feature>
<feature type="compositionally biased region" description="Polar residues" evidence="1">
    <location>
        <begin position="19"/>
        <end position="50"/>
    </location>
</feature>
<evidence type="ECO:0000256" key="1">
    <source>
        <dbReference type="SAM" id="MobiDB-lite"/>
    </source>
</evidence>
<evidence type="ECO:0000313" key="3">
    <source>
        <dbReference type="EMBL" id="RPA72697.1"/>
    </source>
</evidence>
<gene>
    <name evidence="3" type="ORF">BJ508DRAFT_314528</name>
    <name evidence="2" type="ORF">BJ508DRAFT_336696</name>
</gene>